<evidence type="ECO:0000313" key="2">
    <source>
        <dbReference type="EMBL" id="KAK9680268.1"/>
    </source>
</evidence>
<dbReference type="AlphaFoldDB" id="A0AAW1HUC1"/>
<name>A0AAW1HUC1_POPJA</name>
<proteinExistence type="predicted"/>
<organism evidence="2 3">
    <name type="scientific">Popillia japonica</name>
    <name type="common">Japanese beetle</name>
    <dbReference type="NCBI Taxonomy" id="7064"/>
    <lineage>
        <taxon>Eukaryota</taxon>
        <taxon>Metazoa</taxon>
        <taxon>Ecdysozoa</taxon>
        <taxon>Arthropoda</taxon>
        <taxon>Hexapoda</taxon>
        <taxon>Insecta</taxon>
        <taxon>Pterygota</taxon>
        <taxon>Neoptera</taxon>
        <taxon>Endopterygota</taxon>
        <taxon>Coleoptera</taxon>
        <taxon>Polyphaga</taxon>
        <taxon>Scarabaeiformia</taxon>
        <taxon>Scarabaeidae</taxon>
        <taxon>Rutelinae</taxon>
        <taxon>Popillia</taxon>
    </lineage>
</organism>
<keyword evidence="3" id="KW-1185">Reference proteome</keyword>
<evidence type="ECO:0000313" key="3">
    <source>
        <dbReference type="Proteomes" id="UP001458880"/>
    </source>
</evidence>
<dbReference type="EMBL" id="JASPKY010000917">
    <property type="protein sequence ID" value="KAK9680268.1"/>
    <property type="molecule type" value="Genomic_DNA"/>
</dbReference>
<protein>
    <submittedName>
        <fullName evidence="2">Uncharacterized protein</fullName>
    </submittedName>
</protein>
<accession>A0AAW1HUC1</accession>
<gene>
    <name evidence="2" type="ORF">QE152_g39229</name>
</gene>
<comment type="caution">
    <text evidence="2">The sequence shown here is derived from an EMBL/GenBank/DDBJ whole genome shotgun (WGS) entry which is preliminary data.</text>
</comment>
<evidence type="ECO:0000256" key="1">
    <source>
        <dbReference type="SAM" id="MobiDB-lite"/>
    </source>
</evidence>
<reference evidence="2 3" key="1">
    <citation type="journal article" date="2024" name="BMC Genomics">
        <title>De novo assembly and annotation of Popillia japonica's genome with initial clues to its potential as an invasive pest.</title>
        <authorList>
            <person name="Cucini C."/>
            <person name="Boschi S."/>
            <person name="Funari R."/>
            <person name="Cardaioli E."/>
            <person name="Iannotti N."/>
            <person name="Marturano G."/>
            <person name="Paoli F."/>
            <person name="Bruttini M."/>
            <person name="Carapelli A."/>
            <person name="Frati F."/>
            <person name="Nardi F."/>
        </authorList>
    </citation>
    <scope>NUCLEOTIDE SEQUENCE [LARGE SCALE GENOMIC DNA]</scope>
    <source>
        <strain evidence="2">DMR45628</strain>
    </source>
</reference>
<sequence length="67" mass="7506">MSTLLRDGNHPGTLTTLPTPSGEDALRREELYPTTFRRPLPDGSVQHRYGTEAVSARYVESMPTLYV</sequence>
<dbReference type="Proteomes" id="UP001458880">
    <property type="component" value="Unassembled WGS sequence"/>
</dbReference>
<feature type="region of interest" description="Disordered" evidence="1">
    <location>
        <begin position="1"/>
        <end position="25"/>
    </location>
</feature>